<keyword evidence="2" id="KW-1185">Reference proteome</keyword>
<organism evidence="1 2">
    <name type="scientific">Channa argus</name>
    <name type="common">Northern snakehead</name>
    <name type="synonym">Ophicephalus argus</name>
    <dbReference type="NCBI Taxonomy" id="215402"/>
    <lineage>
        <taxon>Eukaryota</taxon>
        <taxon>Metazoa</taxon>
        <taxon>Chordata</taxon>
        <taxon>Craniata</taxon>
        <taxon>Vertebrata</taxon>
        <taxon>Euteleostomi</taxon>
        <taxon>Actinopterygii</taxon>
        <taxon>Neopterygii</taxon>
        <taxon>Teleostei</taxon>
        <taxon>Neoteleostei</taxon>
        <taxon>Acanthomorphata</taxon>
        <taxon>Anabantaria</taxon>
        <taxon>Anabantiformes</taxon>
        <taxon>Channoidei</taxon>
        <taxon>Channidae</taxon>
        <taxon>Channa</taxon>
    </lineage>
</organism>
<name>A0A6G1PEX5_CHAAH</name>
<sequence length="67" mass="7316">MEVIIATMHVRKSTGQMKTADVVSISGGSIRRQHFKWNVRFSRHTVINFSSATAVEAAEEAGQPGSN</sequence>
<dbReference type="Proteomes" id="UP000503349">
    <property type="component" value="Chromosome 4"/>
</dbReference>
<gene>
    <name evidence="1" type="ORF">EXN66_Car004459</name>
</gene>
<accession>A0A6G1PEX5</accession>
<reference evidence="2" key="2">
    <citation type="submission" date="2019-02" db="EMBL/GenBank/DDBJ databases">
        <title>Opniocepnalus argus Var Kimnra genome.</title>
        <authorList>
            <person name="Zhou C."/>
            <person name="Xiao S."/>
        </authorList>
    </citation>
    <scope>NUCLEOTIDE SEQUENCE [LARGE SCALE GENOMIC DNA]</scope>
</reference>
<evidence type="ECO:0000313" key="2">
    <source>
        <dbReference type="Proteomes" id="UP000503349"/>
    </source>
</evidence>
<evidence type="ECO:0000313" key="1">
    <source>
        <dbReference type="EMBL" id="KAF3688787.1"/>
    </source>
</evidence>
<reference evidence="1 2" key="1">
    <citation type="submission" date="2019-02" db="EMBL/GenBank/DDBJ databases">
        <title>Opniocepnalus argus genome.</title>
        <authorList>
            <person name="Zhou C."/>
            <person name="Xiao S."/>
        </authorList>
    </citation>
    <scope>NUCLEOTIDE SEQUENCE [LARGE SCALE GENOMIC DNA]</scope>
    <source>
        <strain evidence="1">OARG1902GOOAL</strain>
        <tissue evidence="1">Muscle</tissue>
    </source>
</reference>
<proteinExistence type="predicted"/>
<protein>
    <submittedName>
        <fullName evidence="1">Uncharacterized protein</fullName>
    </submittedName>
</protein>
<dbReference type="AlphaFoldDB" id="A0A6G1PEX5"/>
<dbReference type="EMBL" id="CM015715">
    <property type="protein sequence ID" value="KAF3688787.1"/>
    <property type="molecule type" value="Genomic_DNA"/>
</dbReference>